<organism evidence="12 13">
    <name type="scientific">Brooklawnia cerclae</name>
    <dbReference type="NCBI Taxonomy" id="349934"/>
    <lineage>
        <taxon>Bacteria</taxon>
        <taxon>Bacillati</taxon>
        <taxon>Actinomycetota</taxon>
        <taxon>Actinomycetes</taxon>
        <taxon>Propionibacteriales</taxon>
        <taxon>Propionibacteriaceae</taxon>
        <taxon>Brooklawnia</taxon>
    </lineage>
</organism>
<comment type="caution">
    <text evidence="12">The sequence shown here is derived from an EMBL/GenBank/DDBJ whole genome shotgun (WGS) entry which is preliminary data.</text>
</comment>
<evidence type="ECO:0000256" key="1">
    <source>
        <dbReference type="ARBA" id="ARBA00004651"/>
    </source>
</evidence>
<evidence type="ECO:0000256" key="3">
    <source>
        <dbReference type="ARBA" id="ARBA00022475"/>
    </source>
</evidence>
<keyword evidence="3" id="KW-1003">Cell membrane</keyword>
<name>A0ABX0SK01_9ACTN</name>
<keyword evidence="7 11" id="KW-1133">Transmembrane helix</keyword>
<keyword evidence="5 12" id="KW-0762">Sugar transport</keyword>
<evidence type="ECO:0000256" key="2">
    <source>
        <dbReference type="ARBA" id="ARBA00022448"/>
    </source>
</evidence>
<feature type="transmembrane region" description="Helical" evidence="11">
    <location>
        <begin position="66"/>
        <end position="83"/>
    </location>
</feature>
<feature type="transmembrane region" description="Helical" evidence="11">
    <location>
        <begin position="148"/>
        <end position="168"/>
    </location>
</feature>
<reference evidence="12 13" key="1">
    <citation type="submission" date="2020-02" db="EMBL/GenBank/DDBJ databases">
        <title>Sequencing the genomes of 1000 actinobacteria strains.</title>
        <authorList>
            <person name="Klenk H.-P."/>
        </authorList>
    </citation>
    <scope>NUCLEOTIDE SEQUENCE [LARGE SCALE GENOMIC DNA]</scope>
    <source>
        <strain evidence="12 13">DSM 19609</strain>
    </source>
</reference>
<evidence type="ECO:0000256" key="7">
    <source>
        <dbReference type="ARBA" id="ARBA00022989"/>
    </source>
</evidence>
<keyword evidence="8 11" id="KW-0472">Membrane</keyword>
<feature type="transmembrane region" description="Helical" evidence="11">
    <location>
        <begin position="224"/>
        <end position="242"/>
    </location>
</feature>
<feature type="transmembrane region" description="Helical" evidence="11">
    <location>
        <begin position="113"/>
        <end position="136"/>
    </location>
</feature>
<keyword evidence="6 11" id="KW-0812">Transmembrane</keyword>
<evidence type="ECO:0000313" key="13">
    <source>
        <dbReference type="Proteomes" id="UP000749311"/>
    </source>
</evidence>
<feature type="transmembrane region" description="Helical" evidence="11">
    <location>
        <begin position="180"/>
        <end position="203"/>
    </location>
</feature>
<dbReference type="EMBL" id="JAAMOZ010000005">
    <property type="protein sequence ID" value="NIH58729.1"/>
    <property type="molecule type" value="Genomic_DNA"/>
</dbReference>
<dbReference type="RefSeq" id="WP_167171751.1">
    <property type="nucleotide sequence ID" value="NZ_BAAAOO010000006.1"/>
</dbReference>
<evidence type="ECO:0000256" key="5">
    <source>
        <dbReference type="ARBA" id="ARBA00022597"/>
    </source>
</evidence>
<dbReference type="InterPro" id="IPR001851">
    <property type="entry name" value="ABC_transp_permease"/>
</dbReference>
<dbReference type="PANTHER" id="PTHR32196">
    <property type="entry name" value="ABC TRANSPORTER PERMEASE PROTEIN YPHD-RELATED-RELATED"/>
    <property type="match status" value="1"/>
</dbReference>
<protein>
    <recommendedName>
        <fullName evidence="10">Xylose transport system permease protein XylH</fullName>
    </recommendedName>
</protein>
<feature type="transmembrane region" description="Helical" evidence="11">
    <location>
        <begin position="248"/>
        <end position="267"/>
    </location>
</feature>
<evidence type="ECO:0000256" key="6">
    <source>
        <dbReference type="ARBA" id="ARBA00022692"/>
    </source>
</evidence>
<dbReference type="CDD" id="cd06579">
    <property type="entry name" value="TM_PBP1_transp_AraH_like"/>
    <property type="match status" value="1"/>
</dbReference>
<evidence type="ECO:0000256" key="11">
    <source>
        <dbReference type="SAM" id="Phobius"/>
    </source>
</evidence>
<evidence type="ECO:0000313" key="12">
    <source>
        <dbReference type="EMBL" id="NIH58729.1"/>
    </source>
</evidence>
<comment type="subcellular location">
    <subcellularLocation>
        <location evidence="1">Cell membrane</location>
        <topology evidence="1">Multi-pass membrane protein</topology>
    </subcellularLocation>
</comment>
<proteinExistence type="predicted"/>
<evidence type="ECO:0000256" key="8">
    <source>
        <dbReference type="ARBA" id="ARBA00023136"/>
    </source>
</evidence>
<keyword evidence="13" id="KW-1185">Reference proteome</keyword>
<dbReference type="PANTHER" id="PTHR32196:SF32">
    <property type="entry name" value="XYLOSE TRANSPORT SYSTEM PERMEASE PROTEIN XYLH"/>
    <property type="match status" value="1"/>
</dbReference>
<dbReference type="Pfam" id="PF02653">
    <property type="entry name" value="BPD_transp_2"/>
    <property type="match status" value="1"/>
</dbReference>
<evidence type="ECO:0000256" key="10">
    <source>
        <dbReference type="ARBA" id="ARBA00035686"/>
    </source>
</evidence>
<dbReference type="NCBIfam" id="NF040906">
    <property type="entry name" value="GguB"/>
    <property type="match status" value="1"/>
</dbReference>
<feature type="transmembrane region" description="Helical" evidence="11">
    <location>
        <begin position="358"/>
        <end position="375"/>
    </location>
</feature>
<feature type="transmembrane region" description="Helical" evidence="11">
    <location>
        <begin position="335"/>
        <end position="351"/>
    </location>
</feature>
<feature type="transmembrane region" description="Helical" evidence="11">
    <location>
        <begin position="30"/>
        <end position="46"/>
    </location>
</feature>
<accession>A0ABX0SK01</accession>
<evidence type="ECO:0000256" key="9">
    <source>
        <dbReference type="ARBA" id="ARBA00035611"/>
    </source>
</evidence>
<evidence type="ECO:0000256" key="4">
    <source>
        <dbReference type="ARBA" id="ARBA00022519"/>
    </source>
</evidence>
<dbReference type="Proteomes" id="UP000749311">
    <property type="component" value="Unassembled WGS sequence"/>
</dbReference>
<sequence length="404" mass="42356">MSATQTASVPGNDASRAGSNPLKRINLRQYGIMLALVVIVLLFQVLTDGKLLLPNNVASLMQQNAYVIVLALGMLMIIIAGHIDLSVGSVVAFLGGVMGIAMMHWHLPWGVAVLIGVLLGLVVGAWQGFWVAYVGIPGFIVTLASMMLFRGLAIVLVGETIAGLPSGFVRISNGGVLGIFGYMGVLDVFTLTLGAVLIVGFVVSEVRRRRSLVKNELRVEPGGLFLGRLIVISLVIGAFVFILAQSAIGTPFVLIICGILVLVYNFVMSRTVFGRHIYAVGGNIASARLSGISIRATHFLMYLNMGFLTAVAAVITTSRSGASVAAAGQNYEMDAIASCFIGGAAVSGGIGRVSGTIIGALIMGVLNMGLSILAVDAAWQQSIKGLVLLLAVAFDLVNKRRGNR</sequence>
<feature type="transmembrane region" description="Helical" evidence="11">
    <location>
        <begin position="90"/>
        <end position="107"/>
    </location>
</feature>
<keyword evidence="2" id="KW-0813">Transport</keyword>
<keyword evidence="4" id="KW-0997">Cell inner membrane</keyword>
<comment type="function">
    <text evidence="9">Part of the binding-protein-dependent transport system for D-xylose. Probably responsible for the translocation of the substrate across the membrane.</text>
</comment>
<feature type="transmembrane region" description="Helical" evidence="11">
    <location>
        <begin position="296"/>
        <end position="315"/>
    </location>
</feature>
<gene>
    <name evidence="12" type="ORF">FB473_003430</name>
</gene>